<evidence type="ECO:0000313" key="2">
    <source>
        <dbReference type="EMBL" id="EZP82486.1"/>
    </source>
</evidence>
<organism evidence="2 3">
    <name type="scientific">Novosphingobium resinovorum</name>
    <dbReference type="NCBI Taxonomy" id="158500"/>
    <lineage>
        <taxon>Bacteria</taxon>
        <taxon>Pseudomonadati</taxon>
        <taxon>Pseudomonadota</taxon>
        <taxon>Alphaproteobacteria</taxon>
        <taxon>Sphingomonadales</taxon>
        <taxon>Sphingomonadaceae</taxon>
        <taxon>Novosphingobium</taxon>
    </lineage>
</organism>
<dbReference type="Proteomes" id="UP000024329">
    <property type="component" value="Unassembled WGS sequence"/>
</dbReference>
<accession>A0A031JXM2</accession>
<gene>
    <name evidence="2" type="ORF">BV97_01983</name>
</gene>
<dbReference type="RefSeq" id="WP_036525475.1">
    <property type="nucleotide sequence ID" value="NZ_JFYZ01000008.1"/>
</dbReference>
<name>A0A031JXM2_9SPHN</name>
<comment type="caution">
    <text evidence="2">The sequence shown here is derived from an EMBL/GenBank/DDBJ whole genome shotgun (WGS) entry which is preliminary data.</text>
</comment>
<dbReference type="AlphaFoldDB" id="A0A031JXM2"/>
<sequence>MFCPLAIDWGNAADWASEIASTGAVVAAVWIAFGQERNARKLRQLARNEEYERKAHLIAELIRLSAEIEAVAASGATLVDFGGQDLSSKRGEIDGLRSQLLALQQFLQSDPRIFGEIGRMIHASEMPFDISTASTSYQGILLGDLARKMKERRNALASIQS</sequence>
<keyword evidence="1" id="KW-1133">Transmembrane helix</keyword>
<reference evidence="2 3" key="1">
    <citation type="submission" date="2014-03" db="EMBL/GenBank/DDBJ databases">
        <title>Whole genome sequence of Novosphingobium resinovorum KF1.</title>
        <authorList>
            <person name="Gan H.M."/>
            <person name="Gan H.Y."/>
            <person name="Chew T.H."/>
            <person name="Savka M.A."/>
        </authorList>
    </citation>
    <scope>NUCLEOTIDE SEQUENCE [LARGE SCALE GENOMIC DNA]</scope>
    <source>
        <strain evidence="2 3">KF1</strain>
    </source>
</reference>
<dbReference type="EMBL" id="JFYZ01000008">
    <property type="protein sequence ID" value="EZP82486.1"/>
    <property type="molecule type" value="Genomic_DNA"/>
</dbReference>
<keyword evidence="1" id="KW-0812">Transmembrane</keyword>
<evidence type="ECO:0000313" key="3">
    <source>
        <dbReference type="Proteomes" id="UP000024329"/>
    </source>
</evidence>
<protein>
    <submittedName>
        <fullName evidence="2">Uncharacterized protein</fullName>
    </submittedName>
</protein>
<dbReference type="PATRIC" id="fig|158500.4.peg.2020"/>
<feature type="transmembrane region" description="Helical" evidence="1">
    <location>
        <begin position="15"/>
        <end position="33"/>
    </location>
</feature>
<proteinExistence type="predicted"/>
<dbReference type="eggNOG" id="ENOG5032IZJ">
    <property type="taxonomic scope" value="Bacteria"/>
</dbReference>
<keyword evidence="1" id="KW-0472">Membrane</keyword>
<evidence type="ECO:0000256" key="1">
    <source>
        <dbReference type="SAM" id="Phobius"/>
    </source>
</evidence>